<dbReference type="EMBL" id="AUZX01004675">
    <property type="protein sequence ID" value="EQD70174.1"/>
    <property type="molecule type" value="Genomic_DNA"/>
</dbReference>
<reference evidence="9" key="1">
    <citation type="submission" date="2013-08" db="EMBL/GenBank/DDBJ databases">
        <authorList>
            <person name="Mendez C."/>
            <person name="Richter M."/>
            <person name="Ferrer M."/>
            <person name="Sanchez J."/>
        </authorList>
    </citation>
    <scope>NUCLEOTIDE SEQUENCE</scope>
</reference>
<keyword evidence="6" id="KW-0057">Aromatic amino acid biosynthesis</keyword>
<evidence type="ECO:0000256" key="6">
    <source>
        <dbReference type="ARBA" id="ARBA00023141"/>
    </source>
</evidence>
<dbReference type="Gene3D" id="3.20.20.70">
    <property type="entry name" value="Aldolase class I"/>
    <property type="match status" value="1"/>
</dbReference>
<name>T1CNW1_9ZZZZ</name>
<dbReference type="UniPathway" id="UPA00035">
    <property type="reaction ID" value="UER00044"/>
</dbReference>
<gene>
    <name evidence="9" type="ORF">B1A_06435</name>
</gene>
<sequence>MRKKLALYFTFPYPNLKILKPFIDSIGNEDIDYVELGIPVARPYYDGPKIRNTHQAALKEFKSDDLKNTILGLKDSGIKSYALTYTNSFENNPNSAFEDLRLAGFDGVILPDLLIDYFDDRNKLLDSLKNYEISFIPFFTSSTPDIIIKEFLKRTSSWIYHGIQPSTGINVPV</sequence>
<keyword evidence="5" id="KW-0822">Tryptophan biosynthesis</keyword>
<dbReference type="PANTHER" id="PTHR43406:SF1">
    <property type="entry name" value="TRYPTOPHAN SYNTHASE ALPHA CHAIN, CHLOROPLASTIC"/>
    <property type="match status" value="1"/>
</dbReference>
<protein>
    <recommendedName>
        <fullName evidence="3">tryptophan synthase</fullName>
        <ecNumber evidence="3">4.2.1.20</ecNumber>
    </recommendedName>
</protein>
<comment type="catalytic activity">
    <reaction evidence="8">
        <text>(1S,2R)-1-C-(indol-3-yl)glycerol 3-phosphate + L-serine = D-glyceraldehyde 3-phosphate + L-tryptophan + H2O</text>
        <dbReference type="Rhea" id="RHEA:10532"/>
        <dbReference type="ChEBI" id="CHEBI:15377"/>
        <dbReference type="ChEBI" id="CHEBI:33384"/>
        <dbReference type="ChEBI" id="CHEBI:57912"/>
        <dbReference type="ChEBI" id="CHEBI:58866"/>
        <dbReference type="ChEBI" id="CHEBI:59776"/>
        <dbReference type="EC" id="4.2.1.20"/>
    </reaction>
</comment>
<comment type="caution">
    <text evidence="9">The sequence shown here is derived from an EMBL/GenBank/DDBJ whole genome shotgun (WGS) entry which is preliminary data.</text>
</comment>
<evidence type="ECO:0000256" key="5">
    <source>
        <dbReference type="ARBA" id="ARBA00022822"/>
    </source>
</evidence>
<evidence type="ECO:0000313" key="9">
    <source>
        <dbReference type="EMBL" id="EQD70174.1"/>
    </source>
</evidence>
<evidence type="ECO:0000256" key="4">
    <source>
        <dbReference type="ARBA" id="ARBA00022605"/>
    </source>
</evidence>
<keyword evidence="4" id="KW-0028">Amino-acid biosynthesis</keyword>
<evidence type="ECO:0000256" key="3">
    <source>
        <dbReference type="ARBA" id="ARBA00012043"/>
    </source>
</evidence>
<dbReference type="InterPro" id="IPR002028">
    <property type="entry name" value="Trp_synthase_suA"/>
</dbReference>
<proteinExistence type="predicted"/>
<dbReference type="InterPro" id="IPR013785">
    <property type="entry name" value="Aldolase_TIM"/>
</dbReference>
<comment type="subunit">
    <text evidence="2">Tetramer of two alpha and two beta chains.</text>
</comment>
<feature type="non-terminal residue" evidence="9">
    <location>
        <position position="173"/>
    </location>
</feature>
<dbReference type="AlphaFoldDB" id="T1CNW1"/>
<dbReference type="SUPFAM" id="SSF51366">
    <property type="entry name" value="Ribulose-phoshate binding barrel"/>
    <property type="match status" value="1"/>
</dbReference>
<dbReference type="PANTHER" id="PTHR43406">
    <property type="entry name" value="TRYPTOPHAN SYNTHASE, ALPHA CHAIN"/>
    <property type="match status" value="1"/>
</dbReference>
<keyword evidence="7" id="KW-0456">Lyase</keyword>
<dbReference type="InterPro" id="IPR011060">
    <property type="entry name" value="RibuloseP-bd_barrel"/>
</dbReference>
<reference evidence="9" key="2">
    <citation type="journal article" date="2014" name="ISME J.">
        <title>Microbial stratification in low pH oxic and suboxic macroscopic growths along an acid mine drainage.</title>
        <authorList>
            <person name="Mendez-Garcia C."/>
            <person name="Mesa V."/>
            <person name="Sprenger R.R."/>
            <person name="Richter M."/>
            <person name="Diez M.S."/>
            <person name="Solano J."/>
            <person name="Bargiela R."/>
            <person name="Golyshina O.V."/>
            <person name="Manteca A."/>
            <person name="Ramos J.L."/>
            <person name="Gallego J.R."/>
            <person name="Llorente I."/>
            <person name="Martins Dos Santos V.A."/>
            <person name="Jensen O.N."/>
            <person name="Pelaez A.I."/>
            <person name="Sanchez J."/>
            <person name="Ferrer M."/>
        </authorList>
    </citation>
    <scope>NUCLEOTIDE SEQUENCE</scope>
</reference>
<evidence type="ECO:0000256" key="8">
    <source>
        <dbReference type="ARBA" id="ARBA00049047"/>
    </source>
</evidence>
<dbReference type="EC" id="4.2.1.20" evidence="3"/>
<evidence type="ECO:0000256" key="7">
    <source>
        <dbReference type="ARBA" id="ARBA00023239"/>
    </source>
</evidence>
<evidence type="ECO:0000256" key="2">
    <source>
        <dbReference type="ARBA" id="ARBA00011270"/>
    </source>
</evidence>
<dbReference type="GO" id="GO:0004834">
    <property type="term" value="F:tryptophan synthase activity"/>
    <property type="evidence" value="ECO:0007669"/>
    <property type="project" value="UniProtKB-EC"/>
</dbReference>
<organism evidence="9">
    <name type="scientific">mine drainage metagenome</name>
    <dbReference type="NCBI Taxonomy" id="410659"/>
    <lineage>
        <taxon>unclassified sequences</taxon>
        <taxon>metagenomes</taxon>
        <taxon>ecological metagenomes</taxon>
    </lineage>
</organism>
<accession>T1CNW1</accession>
<dbReference type="Pfam" id="PF00290">
    <property type="entry name" value="Trp_syntA"/>
    <property type="match status" value="1"/>
</dbReference>
<dbReference type="GO" id="GO:0005829">
    <property type="term" value="C:cytosol"/>
    <property type="evidence" value="ECO:0007669"/>
    <property type="project" value="TreeGrafter"/>
</dbReference>
<evidence type="ECO:0000256" key="1">
    <source>
        <dbReference type="ARBA" id="ARBA00004733"/>
    </source>
</evidence>
<comment type="pathway">
    <text evidence="1">Amino-acid biosynthesis; L-tryptophan biosynthesis; L-tryptophan from chorismate: step 5/5.</text>
</comment>